<name>W4P8W9_9BACE</name>
<dbReference type="EMBL" id="BAIQ01000029">
    <property type="protein sequence ID" value="GAE16202.1"/>
    <property type="molecule type" value="Genomic_DNA"/>
</dbReference>
<gene>
    <name evidence="1" type="ORF">JCM6292_2598</name>
</gene>
<comment type="caution">
    <text evidence="1">The sequence shown here is derived from an EMBL/GenBank/DDBJ whole genome shotgun (WGS) entry which is preliminary data.</text>
</comment>
<dbReference type="AlphaFoldDB" id="W4P8W9"/>
<evidence type="ECO:0000313" key="1">
    <source>
        <dbReference type="EMBL" id="GAE16202.1"/>
    </source>
</evidence>
<dbReference type="Proteomes" id="UP000018861">
    <property type="component" value="Unassembled WGS sequence"/>
</dbReference>
<proteinExistence type="predicted"/>
<accession>W4P8W9</accession>
<sequence length="68" mass="7612">MNGMACPTSSSRHFGFHLCIPSDEWYGVPDFIAGTINLLGQLYCWDIKRGANFINTIRDYGERKSPAA</sequence>
<protein>
    <submittedName>
        <fullName evidence="1">Uncharacterized protein</fullName>
    </submittedName>
</protein>
<evidence type="ECO:0000313" key="2">
    <source>
        <dbReference type="Proteomes" id="UP000018861"/>
    </source>
</evidence>
<organism evidence="1 2">
    <name type="scientific">Bacteroides pyogenes JCM 6292</name>
    <dbReference type="NCBI Taxonomy" id="1235809"/>
    <lineage>
        <taxon>Bacteria</taxon>
        <taxon>Pseudomonadati</taxon>
        <taxon>Bacteroidota</taxon>
        <taxon>Bacteroidia</taxon>
        <taxon>Bacteroidales</taxon>
        <taxon>Bacteroidaceae</taxon>
        <taxon>Bacteroides</taxon>
    </lineage>
</organism>
<reference evidence="1 2" key="1">
    <citation type="journal article" date="2014" name="Genome Announc.">
        <title>Draft Genome Sequences of Three Strains of Bacteroides pyogenes Isolated from a Cat and Swine.</title>
        <authorList>
            <person name="Sakamoto M."/>
            <person name="Oshima K."/>
            <person name="Suda W."/>
            <person name="Kitamura K."/>
            <person name="Iida T."/>
            <person name="Hattori M."/>
            <person name="Ohkuma M."/>
        </authorList>
    </citation>
    <scope>NUCLEOTIDE SEQUENCE [LARGE SCALE GENOMIC DNA]</scope>
    <source>
        <strain evidence="1 2">JCM 6292</strain>
    </source>
</reference>